<protein>
    <recommendedName>
        <fullName evidence="4">Vesicular, overexpressed in cancer, prosurvival protein 1</fullName>
    </recommendedName>
</protein>
<feature type="transmembrane region" description="Helical" evidence="1">
    <location>
        <begin position="77"/>
        <end position="96"/>
    </location>
</feature>
<keyword evidence="1" id="KW-0472">Membrane</keyword>
<dbReference type="EMBL" id="GEDC01029958">
    <property type="protein sequence ID" value="JAS07340.1"/>
    <property type="molecule type" value="Transcribed_RNA"/>
</dbReference>
<feature type="signal peptide" evidence="2">
    <location>
        <begin position="1"/>
        <end position="19"/>
    </location>
</feature>
<gene>
    <name evidence="3" type="ORF">g.17777</name>
</gene>
<keyword evidence="2" id="KW-0732">Signal</keyword>
<name>A0A1B6C274_9HEMI</name>
<evidence type="ECO:0000256" key="1">
    <source>
        <dbReference type="SAM" id="Phobius"/>
    </source>
</evidence>
<proteinExistence type="predicted"/>
<keyword evidence="1" id="KW-0812">Transmembrane</keyword>
<evidence type="ECO:0000256" key="2">
    <source>
        <dbReference type="SAM" id="SignalP"/>
    </source>
</evidence>
<evidence type="ECO:0008006" key="4">
    <source>
        <dbReference type="Google" id="ProtNLM"/>
    </source>
</evidence>
<sequence length="167" mass="18842">MDSVFCLFFSLLSFTCVQSTPVNVCRATAFIRVYCPHDYHCCGNDECCKLTFGNENEQTTEEDVSNASQDFYQSEPVLILARLVIITILVSLGYFISRYIKCKAFTPDIRRYTLSNLPRYKNLDKNTMTARGVAGLVGSPYHETSTSTEGNRSTPYYNEGVFSIEAD</sequence>
<accession>A0A1B6C274</accession>
<keyword evidence="1" id="KW-1133">Transmembrane helix</keyword>
<feature type="chain" id="PRO_5008580060" description="Vesicular, overexpressed in cancer, prosurvival protein 1" evidence="2">
    <location>
        <begin position="20"/>
        <end position="167"/>
    </location>
</feature>
<reference evidence="3" key="1">
    <citation type="submission" date="2015-12" db="EMBL/GenBank/DDBJ databases">
        <title>De novo transcriptome assembly of four potential Pierce s Disease insect vectors from Arizona vineyards.</title>
        <authorList>
            <person name="Tassone E.E."/>
        </authorList>
    </citation>
    <scope>NUCLEOTIDE SEQUENCE</scope>
</reference>
<dbReference type="AlphaFoldDB" id="A0A1B6C274"/>
<organism evidence="3">
    <name type="scientific">Clastoptera arizonana</name>
    <name type="common">Arizona spittle bug</name>
    <dbReference type="NCBI Taxonomy" id="38151"/>
    <lineage>
        <taxon>Eukaryota</taxon>
        <taxon>Metazoa</taxon>
        <taxon>Ecdysozoa</taxon>
        <taxon>Arthropoda</taxon>
        <taxon>Hexapoda</taxon>
        <taxon>Insecta</taxon>
        <taxon>Pterygota</taxon>
        <taxon>Neoptera</taxon>
        <taxon>Paraneoptera</taxon>
        <taxon>Hemiptera</taxon>
        <taxon>Auchenorrhyncha</taxon>
        <taxon>Cercopoidea</taxon>
        <taxon>Clastopteridae</taxon>
        <taxon>Clastoptera</taxon>
    </lineage>
</organism>
<evidence type="ECO:0000313" key="3">
    <source>
        <dbReference type="EMBL" id="JAS07340.1"/>
    </source>
</evidence>